<feature type="region of interest" description="Disordered" evidence="1">
    <location>
        <begin position="150"/>
        <end position="205"/>
    </location>
</feature>
<feature type="compositionally biased region" description="Polar residues" evidence="1">
    <location>
        <begin position="191"/>
        <end position="202"/>
    </location>
</feature>
<dbReference type="EMBL" id="JANAWD010000201">
    <property type="protein sequence ID" value="KAJ3484125.1"/>
    <property type="molecule type" value="Genomic_DNA"/>
</dbReference>
<feature type="region of interest" description="Disordered" evidence="1">
    <location>
        <begin position="63"/>
        <end position="95"/>
    </location>
</feature>
<evidence type="ECO:0000313" key="3">
    <source>
        <dbReference type="Proteomes" id="UP001212997"/>
    </source>
</evidence>
<protein>
    <submittedName>
        <fullName evidence="2">Uncharacterized protein</fullName>
    </submittedName>
</protein>
<feature type="compositionally biased region" description="Polar residues" evidence="1">
    <location>
        <begin position="316"/>
        <end position="326"/>
    </location>
</feature>
<proteinExistence type="predicted"/>
<gene>
    <name evidence="2" type="ORF">NLI96_g5860</name>
</gene>
<evidence type="ECO:0000256" key="1">
    <source>
        <dbReference type="SAM" id="MobiDB-lite"/>
    </source>
</evidence>
<accession>A0AAD5V709</accession>
<organism evidence="2 3">
    <name type="scientific">Meripilus lineatus</name>
    <dbReference type="NCBI Taxonomy" id="2056292"/>
    <lineage>
        <taxon>Eukaryota</taxon>
        <taxon>Fungi</taxon>
        <taxon>Dikarya</taxon>
        <taxon>Basidiomycota</taxon>
        <taxon>Agaricomycotina</taxon>
        <taxon>Agaricomycetes</taxon>
        <taxon>Polyporales</taxon>
        <taxon>Meripilaceae</taxon>
        <taxon>Meripilus</taxon>
    </lineage>
</organism>
<name>A0AAD5V709_9APHY</name>
<comment type="caution">
    <text evidence="2">The sequence shown here is derived from an EMBL/GenBank/DDBJ whole genome shotgun (WGS) entry which is preliminary data.</text>
</comment>
<feature type="compositionally biased region" description="Polar residues" evidence="1">
    <location>
        <begin position="380"/>
        <end position="389"/>
    </location>
</feature>
<feature type="compositionally biased region" description="Polar residues" evidence="1">
    <location>
        <begin position="355"/>
        <end position="367"/>
    </location>
</feature>
<dbReference type="AlphaFoldDB" id="A0AAD5V709"/>
<sequence length="400" mass="44024">MTDRTSRSNPFLPHVPQVASRSVDPVASDSREETQANVNQSPNEIPPRCSVKVRDFAYESKLPRVPPSREFPKPVDGPRPLKRARDIDFDEPGGQASYRIQSIPVSSHQNLVRSLERTDTEPVLSFTAAPQPHRPLSRQMGLAELSRLVSSQLSVHEEDPPTEPSTPTHQPPTPTVMTPNNPGMSYFEWPSQPSLQGPSQESEPWVDTPLVTPNGSMHLEHEAPSFALGIETNLTSRLQNNAFSSMTLHERVENSFPPEVSDPDVHVGLSQTSETGIQPAGLHKNLSHAQAEQLVNPRTLPGIRGRDESRMEGPFSPSTSAQTSEPVPTYNLRSRQPPPPQPSGSQQNNRRPQTRKNIPSSSSTQQDAPPPRAKRGQPKPDSSNTQPLRRSSRHRGDGAA</sequence>
<evidence type="ECO:0000313" key="2">
    <source>
        <dbReference type="EMBL" id="KAJ3484125.1"/>
    </source>
</evidence>
<keyword evidence="3" id="KW-1185">Reference proteome</keyword>
<feature type="region of interest" description="Disordered" evidence="1">
    <location>
        <begin position="290"/>
        <end position="400"/>
    </location>
</feature>
<dbReference type="Proteomes" id="UP001212997">
    <property type="component" value="Unassembled WGS sequence"/>
</dbReference>
<reference evidence="2" key="1">
    <citation type="submission" date="2022-07" db="EMBL/GenBank/DDBJ databases">
        <title>Genome Sequence of Physisporinus lineatus.</title>
        <authorList>
            <person name="Buettner E."/>
        </authorList>
    </citation>
    <scope>NUCLEOTIDE SEQUENCE</scope>
    <source>
        <strain evidence="2">VT162</strain>
    </source>
</reference>
<feature type="region of interest" description="Disordered" evidence="1">
    <location>
        <begin position="1"/>
        <end position="50"/>
    </location>
</feature>